<dbReference type="Gene3D" id="1.25.40.90">
    <property type="match status" value="1"/>
</dbReference>
<evidence type="ECO:0000256" key="13">
    <source>
        <dbReference type="ARBA" id="ARBA00081660"/>
    </source>
</evidence>
<comment type="subcellular location">
    <subcellularLocation>
        <location evidence="1">Cell membrane</location>
    </subcellularLocation>
    <subcellularLocation>
        <location evidence="2">Membrane</location>
        <location evidence="2">Coated pit</location>
        <topology evidence="2">Peripheral membrane protein</topology>
        <orientation evidence="2">Cytoplasmic side</orientation>
    </subcellularLocation>
</comment>
<dbReference type="PROSITE" id="PS50942">
    <property type="entry name" value="ENTH"/>
    <property type="match status" value="1"/>
</dbReference>
<evidence type="ECO:0000259" key="16">
    <source>
        <dbReference type="PROSITE" id="PS50942"/>
    </source>
</evidence>
<evidence type="ECO:0000256" key="5">
    <source>
        <dbReference type="ARBA" id="ARBA00022475"/>
    </source>
</evidence>
<evidence type="ECO:0000256" key="9">
    <source>
        <dbReference type="ARBA" id="ARBA00023136"/>
    </source>
</evidence>
<comment type="subunit">
    <text evidence="11">Binds AP2A2. Interacts with AP2B1; clathrin competes with SNAP91.</text>
</comment>
<dbReference type="PANTHER" id="PTHR22951:SF4">
    <property type="entry name" value="CLATHRIN COAT ASSEMBLY PROTEIN AP180"/>
    <property type="match status" value="1"/>
</dbReference>
<evidence type="ECO:0000256" key="7">
    <source>
        <dbReference type="ARBA" id="ARBA00022553"/>
    </source>
</evidence>
<organism evidence="17 18">
    <name type="scientific">Sus scrofa</name>
    <name type="common">Pig</name>
    <dbReference type="NCBI Taxonomy" id="9823"/>
    <lineage>
        <taxon>Eukaryota</taxon>
        <taxon>Metazoa</taxon>
        <taxon>Chordata</taxon>
        <taxon>Craniata</taxon>
        <taxon>Vertebrata</taxon>
        <taxon>Euteleostomi</taxon>
        <taxon>Mammalia</taxon>
        <taxon>Eutheria</taxon>
        <taxon>Laurasiatheria</taxon>
        <taxon>Artiodactyla</taxon>
        <taxon>Suina</taxon>
        <taxon>Suidae</taxon>
        <taxon>Sus</taxon>
    </lineage>
</organism>
<dbReference type="Proteomes" id="UP000694720">
    <property type="component" value="Unplaced"/>
</dbReference>
<dbReference type="GO" id="GO:0030276">
    <property type="term" value="F:clathrin binding"/>
    <property type="evidence" value="ECO:0007669"/>
    <property type="project" value="InterPro"/>
</dbReference>
<keyword evidence="5" id="KW-1003">Cell membrane</keyword>
<evidence type="ECO:0000313" key="18">
    <source>
        <dbReference type="Proteomes" id="UP000694720"/>
    </source>
</evidence>
<dbReference type="Ensembl" id="ENSSSCT00045026716.1">
    <property type="protein sequence ID" value="ENSSSCP00045018440.1"/>
    <property type="gene ID" value="ENSSSCG00045011753.1"/>
</dbReference>
<keyword evidence="10" id="KW-0325">Glycoprotein</keyword>
<evidence type="ECO:0000256" key="1">
    <source>
        <dbReference type="ARBA" id="ARBA00004236"/>
    </source>
</evidence>
<dbReference type="GO" id="GO:0030136">
    <property type="term" value="C:clathrin-coated vesicle"/>
    <property type="evidence" value="ECO:0007669"/>
    <property type="project" value="InterPro"/>
</dbReference>
<evidence type="ECO:0000256" key="6">
    <source>
        <dbReference type="ARBA" id="ARBA00022481"/>
    </source>
</evidence>
<feature type="domain" description="ENTH" evidence="16">
    <location>
        <begin position="14"/>
        <end position="145"/>
    </location>
</feature>
<feature type="region of interest" description="Disordered" evidence="15">
    <location>
        <begin position="285"/>
        <end position="324"/>
    </location>
</feature>
<dbReference type="InterPro" id="IPR045192">
    <property type="entry name" value="AP180-like"/>
</dbReference>
<dbReference type="GO" id="GO:0048268">
    <property type="term" value="P:clathrin coat assembly"/>
    <property type="evidence" value="ECO:0007669"/>
    <property type="project" value="InterPro"/>
</dbReference>
<gene>
    <name evidence="17" type="primary">SNAP91</name>
</gene>
<sequence length="815" mass="83588">MSGQTLTDRIAAAQYSVTGSAVARAVCKATTHEVMGPKKKHLDYLIQATNETNVNIPQMADTLFERATNSSWVVVFKALVTTHHLMVHGNERFIQYLASRNTLFNLSNFLDKSGSHGYDMSTFIRRYSRYLNEKAFSYRQMAFDFARVKKGADGVMRTMAPEKLLKSMPILQGQIDALLEFDVHPNELTNGVINAAFMLLFKDLIKLFACYNDGVINLLEKFFEMKKGQCKDALEIYKRFLTRMTRVSEFLKVAEQVGIDKGDIPDLTQAPSSLMETLEQHLNTLEGKKPGNKSGAPSPLSKSSPATTVTSPNSTPAKTVDTSPPVDLFATASAAVPVSTSKPSSDLLDLQPDFSGGAAAAAAPAPPPPSGGTTAWGDAFAASPGEAPAASEGAAAAAPPAPVAAALDACSGNDPFAPSEGSAEAAPELDLFAMKPPETTVPVVTPTASAAPPVPATAPSPAPAVAAATTAAATATATTATATTSATTTTTTAPPALDIFGDLFESAPEVAAAPKPDAAPSIDLFGTDAFSSPPQGASPVPESSLTADLLSVDAFVAPSPATTASPAKVDSSGVIDLFGGFGGSFMAPSPSPATPAQNNLLQPNFEAAFGTTPSTSSSSSFDPSVFDGLGDLLMPTMAPAGQPAPISMVPPSPAVAASKALGSDLDSSLASLVGNLGISGTTSKKGDLQWNAGEKKLTGGANWQPKVAPATWSAGVPPSAPLQGAVPPTSSVPPVAGAPSVGQPGAGFGMPPAGTGMTMMPQQPVMFAQPMMRPPFGAAAVPGAQLSPSPTPATQSPKKPPAKDPLADLNIKDFL</sequence>
<dbReference type="GO" id="GO:0005545">
    <property type="term" value="F:1-phosphatidylinositol binding"/>
    <property type="evidence" value="ECO:0007669"/>
    <property type="project" value="InterPro"/>
</dbReference>
<dbReference type="GO" id="GO:0072583">
    <property type="term" value="P:clathrin-dependent endocytosis"/>
    <property type="evidence" value="ECO:0007669"/>
    <property type="project" value="InterPro"/>
</dbReference>
<evidence type="ECO:0000313" key="17">
    <source>
        <dbReference type="Ensembl" id="ENSSSCP00035041638.1"/>
    </source>
</evidence>
<evidence type="ECO:0000256" key="14">
    <source>
        <dbReference type="ARBA" id="ARBA00083065"/>
    </source>
</evidence>
<feature type="region of interest" description="Disordered" evidence="15">
    <location>
        <begin position="339"/>
        <end position="395"/>
    </location>
</feature>
<dbReference type="InterPro" id="IPR008942">
    <property type="entry name" value="ENTH_VHS"/>
</dbReference>
<feature type="compositionally biased region" description="Polar residues" evidence="15">
    <location>
        <begin position="300"/>
        <end position="322"/>
    </location>
</feature>
<dbReference type="Proteomes" id="UP000694728">
    <property type="component" value="Unplaced"/>
</dbReference>
<name>A0A8D1D412_PIG</name>
<keyword evidence="8" id="KW-0653">Protein transport</keyword>
<evidence type="ECO:0000256" key="4">
    <source>
        <dbReference type="ARBA" id="ARBA00022448"/>
    </source>
</evidence>
<dbReference type="InterPro" id="IPR014712">
    <property type="entry name" value="ANTH_dom_sf"/>
</dbReference>
<dbReference type="SUPFAM" id="SSF48464">
    <property type="entry name" value="ENTH/VHS domain"/>
    <property type="match status" value="1"/>
</dbReference>
<evidence type="ECO:0000256" key="11">
    <source>
        <dbReference type="ARBA" id="ARBA00062465"/>
    </source>
</evidence>
<dbReference type="PANTHER" id="PTHR22951">
    <property type="entry name" value="CLATHRIN ASSEMBLY PROTEIN"/>
    <property type="match status" value="1"/>
</dbReference>
<keyword evidence="6" id="KW-0488">Methylation</keyword>
<dbReference type="Gene3D" id="1.20.58.150">
    <property type="entry name" value="ANTH domain"/>
    <property type="match status" value="1"/>
</dbReference>
<evidence type="ECO:0000256" key="3">
    <source>
        <dbReference type="ARBA" id="ARBA00008011"/>
    </source>
</evidence>
<dbReference type="InterPro" id="IPR011417">
    <property type="entry name" value="ANTH_dom"/>
</dbReference>
<dbReference type="FunFam" id="1.20.58.150:FF:000002">
    <property type="entry name" value="clathrin coat assembly protein AP180"/>
    <property type="match status" value="1"/>
</dbReference>
<dbReference type="GO" id="GO:0005886">
    <property type="term" value="C:plasma membrane"/>
    <property type="evidence" value="ECO:0007669"/>
    <property type="project" value="UniProtKB-SubCell"/>
</dbReference>
<keyword evidence="9" id="KW-0472">Membrane</keyword>
<dbReference type="Ensembl" id="ENSSSCT00035098545.1">
    <property type="protein sequence ID" value="ENSSSCP00035041638.1"/>
    <property type="gene ID" value="ENSSSCG00035072536.1"/>
</dbReference>
<feature type="compositionally biased region" description="Basic and acidic residues" evidence="15">
    <location>
        <begin position="801"/>
        <end position="815"/>
    </location>
</feature>
<proteinExistence type="inferred from homology"/>
<protein>
    <recommendedName>
        <fullName evidence="12">Clathrin coat assembly protein AP180</fullName>
    </recommendedName>
    <alternativeName>
        <fullName evidence="14">91 kDa synaptosomal-associated protein</fullName>
    </alternativeName>
    <alternativeName>
        <fullName evidence="13">Clathrin coat-associated protein AP180</fullName>
    </alternativeName>
</protein>
<evidence type="ECO:0000256" key="15">
    <source>
        <dbReference type="SAM" id="MobiDB-lite"/>
    </source>
</evidence>
<accession>A0A8D1D412</accession>
<feature type="compositionally biased region" description="Polar residues" evidence="15">
    <location>
        <begin position="786"/>
        <end position="796"/>
    </location>
</feature>
<dbReference type="SUPFAM" id="SSF89009">
    <property type="entry name" value="GAT-like domain"/>
    <property type="match status" value="1"/>
</dbReference>
<comment type="similarity">
    <text evidence="3">Belongs to the PICALM/SNAP91 family.</text>
</comment>
<reference evidence="17" key="1">
    <citation type="submission" date="2025-05" db="UniProtKB">
        <authorList>
            <consortium name="Ensembl"/>
        </authorList>
    </citation>
    <scope>IDENTIFICATION</scope>
</reference>
<dbReference type="Pfam" id="PF07651">
    <property type="entry name" value="ANTH"/>
    <property type="match status" value="1"/>
</dbReference>
<dbReference type="FunFam" id="1.25.40.90:FF:000001">
    <property type="entry name" value="phosphatidylinositol-binding clathrin assembly protein-like isoform X1"/>
    <property type="match status" value="1"/>
</dbReference>
<dbReference type="CDD" id="cd16985">
    <property type="entry name" value="ANTH_N_AP180"/>
    <property type="match status" value="1"/>
</dbReference>
<feature type="region of interest" description="Disordered" evidence="15">
    <location>
        <begin position="777"/>
        <end position="815"/>
    </location>
</feature>
<evidence type="ECO:0000256" key="12">
    <source>
        <dbReference type="ARBA" id="ARBA00070426"/>
    </source>
</evidence>
<dbReference type="SMART" id="SM00273">
    <property type="entry name" value="ENTH"/>
    <property type="match status" value="1"/>
</dbReference>
<keyword evidence="7" id="KW-0597">Phosphoprotein</keyword>
<evidence type="ECO:0000256" key="2">
    <source>
        <dbReference type="ARBA" id="ARBA00004277"/>
    </source>
</evidence>
<keyword evidence="4" id="KW-0813">Transport</keyword>
<dbReference type="GO" id="GO:0015031">
    <property type="term" value="P:protein transport"/>
    <property type="evidence" value="ECO:0007669"/>
    <property type="project" value="UniProtKB-KW"/>
</dbReference>
<dbReference type="InterPro" id="IPR013809">
    <property type="entry name" value="ENTH"/>
</dbReference>
<dbReference type="AlphaFoldDB" id="A0A8D1D412"/>
<evidence type="ECO:0000256" key="10">
    <source>
        <dbReference type="ARBA" id="ARBA00023180"/>
    </source>
</evidence>
<evidence type="ECO:0000256" key="8">
    <source>
        <dbReference type="ARBA" id="ARBA00022927"/>
    </source>
</evidence>
<feature type="compositionally biased region" description="Low complexity" evidence="15">
    <location>
        <begin position="371"/>
        <end position="395"/>
    </location>
</feature>